<keyword evidence="1" id="KW-0802">TPR repeat</keyword>
<sequence>MSATIEGHGAVAAAPADLGRIRELYEAGDYLGAFEVARGLGPMTRWPGASAKVLAGRLAWQLGAVRLGLALPLRAWRDDPRDPEALYYRARAMLGRRGPLAAWRFLGRVGPLDAAPDEIRADWEATHAMALGGLRDFERAELRLAEAERITPGRAWLRVERASLLEMEDRYEEALAAAREALALSTWYRPAVQSTAHLLQLLDREAEALEFLAEADRRMNSGVIVGQLAGFQFEAGLHAESMASLDRYEALSPMMDATTRRWLAARRSDAAYRLGDVAAAVTYAREAGEGFFREVADRMQAAEDDRRVRLGVRFVRQHHQTCAPATLAALARFWGREADHLEVAEAICYDGTPDHRERSWAGANGWRAREFTVTWDAAVALLDRGVPFTLTTVEPQSAHLQAVIGYDARRATLLIRDPTLPHEGEALAGPFLERYRSVGPRGMAMVPSARAELLDGVDLPDAGLFDRLHRIQVALRGHDRDAAAAELAAMRAEAPDHRLTHQARRHLALYDADGPTNLEVVAAMRAQFPDDVNLRLFHLSCLRELGRRDDRLALYREACAAPTADPILFRQFAEELLADARDQEAAGRMVARAMRARPTDAASISILARLAWNAGRRDEALELHRFASCLSDKDEWLARAYFGAARMLRRQEEPLALLHDRSRRYGARSSAPARTLHAALAMLDRSAEAQAVLDEALRFRPDDGELLLYAAEADAAAGEFERASARVEAARPHCRRGDWLRAAAALASARGDLPGSLALWRDVLRAEPAALDANRAAAGLLAETEGRAASYAHLESACGRSPHNYALHQALVEQARGEGPEVAEPALRRLLEIHPASAWGRREMAMLLSRTGRHDQAAAEMAVAAALEPDSTYEAGIRGRIHEDAGRPAEARAAYREAVRRDVDNEDAVARLIAICDSQADRLDAIAFVAAELERQVIFGDGLLVFARYARGHLGSDGLLATLVAAWEARPDLWHAWSALIDERVGRGELDEAEGLARRAAERFPLLPRIHLDLSAVLRVRGDVEGERAALRRALQISPGWGRAACQLAQSLEGEKLFEESRGVLERAVASAPLDAQVNGYLADALWSLGEKDAARDRIAVALRLDPGYAWAWRAFAAWSKEVGSPDAAVALAREVVAARAGDARAWKALEGALEDRPETLDERLAALDRAAALAPRDDVVHDRRAEILAEAGRFDEAEAACAPPGWGDRPPSNLRGRAAWVAARRGDRAGARARMRPIVEEEPDYAWGWRRLAEWAREDGDAPAYLEAAEQLARLDSGDPYSLGALGEARLRNGDRAGAKEGFRRALAIDPAYDFAALNLFTLELADGRLDAAEEALRPLMAPEYEYPAYVVAREVQLHAARKDRPAAIEALERLCVAADPGSEWPWRAADAALVAAGWRRAADRAFQAALARPGAAPNVGEMWASRRGALRAWRVGRTLRRLLPTGGEAARRALEAHVKVLGEARSGALLRLTVWRHRAALRAHADCWGMVGYALGRASRPRAVVRWLEDWTNRQGVKPWMLVALALAQRSLGRDVQANRIDRAAMDLPEDGRRPWHAAWLALDALCEGDAAAAAAWLAVPGAPDFNGLHAYVHGLATILLEVERADPGARVIAAGSGLRRLRELGRSSLVDPVDRALAMRACRRVGRRLAAHVPVWRRPLVRVGLELQPPRVAGRA</sequence>
<dbReference type="InterPro" id="IPR019734">
    <property type="entry name" value="TPR_rpt"/>
</dbReference>
<evidence type="ECO:0000313" key="3">
    <source>
        <dbReference type="EMBL" id="MDG3004459.1"/>
    </source>
</evidence>
<dbReference type="Proteomes" id="UP001216907">
    <property type="component" value="Unassembled WGS sequence"/>
</dbReference>
<dbReference type="RefSeq" id="WP_277860816.1">
    <property type="nucleotide sequence ID" value="NZ_JARRAG010000002.1"/>
</dbReference>
<dbReference type="SMART" id="SM00028">
    <property type="entry name" value="TPR"/>
    <property type="match status" value="6"/>
</dbReference>
<feature type="repeat" description="TPR" evidence="1">
    <location>
        <begin position="1281"/>
        <end position="1314"/>
    </location>
</feature>
<keyword evidence="4" id="KW-1185">Reference proteome</keyword>
<feature type="domain" description="Peptidase C39-like" evidence="2">
    <location>
        <begin position="311"/>
        <end position="418"/>
    </location>
</feature>
<gene>
    <name evidence="3" type="ORF">PZE19_11795</name>
</gene>
<dbReference type="InterPro" id="IPR039564">
    <property type="entry name" value="Peptidase_C39-like"/>
</dbReference>
<organism evidence="3 4">
    <name type="scientific">Paludisphaera mucosa</name>
    <dbReference type="NCBI Taxonomy" id="3030827"/>
    <lineage>
        <taxon>Bacteria</taxon>
        <taxon>Pseudomonadati</taxon>
        <taxon>Planctomycetota</taxon>
        <taxon>Planctomycetia</taxon>
        <taxon>Isosphaerales</taxon>
        <taxon>Isosphaeraceae</taxon>
        <taxon>Paludisphaera</taxon>
    </lineage>
</organism>
<dbReference type="Gene3D" id="1.25.40.10">
    <property type="entry name" value="Tetratricopeptide repeat domain"/>
    <property type="match status" value="5"/>
</dbReference>
<protein>
    <submittedName>
        <fullName evidence="3">Tetratricopeptide repeat protein</fullName>
    </submittedName>
</protein>
<comment type="caution">
    <text evidence="3">The sequence shown here is derived from an EMBL/GenBank/DDBJ whole genome shotgun (WGS) entry which is preliminary data.</text>
</comment>
<dbReference type="PANTHER" id="PTHR12558">
    <property type="entry name" value="CELL DIVISION CYCLE 16,23,27"/>
    <property type="match status" value="1"/>
</dbReference>
<dbReference type="EMBL" id="JARRAG010000002">
    <property type="protein sequence ID" value="MDG3004459.1"/>
    <property type="molecule type" value="Genomic_DNA"/>
</dbReference>
<reference evidence="3 4" key="1">
    <citation type="submission" date="2023-03" db="EMBL/GenBank/DDBJ databases">
        <title>Paludisphaera mucosa sp. nov. a novel planctomycete from northern fen.</title>
        <authorList>
            <person name="Ivanova A."/>
        </authorList>
    </citation>
    <scope>NUCLEOTIDE SEQUENCE [LARGE SCALE GENOMIC DNA]</scope>
    <source>
        <strain evidence="3 4">Pla2</strain>
    </source>
</reference>
<dbReference type="PROSITE" id="PS50005">
    <property type="entry name" value="TPR"/>
    <property type="match status" value="1"/>
</dbReference>
<proteinExistence type="predicted"/>
<evidence type="ECO:0000256" key="1">
    <source>
        <dbReference type="PROSITE-ProRule" id="PRU00339"/>
    </source>
</evidence>
<name>A0ABT6FAK4_9BACT</name>
<accession>A0ABT6FAK4</accession>
<evidence type="ECO:0000313" key="4">
    <source>
        <dbReference type="Proteomes" id="UP001216907"/>
    </source>
</evidence>
<dbReference type="PANTHER" id="PTHR12558:SF13">
    <property type="entry name" value="CELL DIVISION CYCLE PROTEIN 27 HOMOLOG"/>
    <property type="match status" value="1"/>
</dbReference>
<dbReference type="Pfam" id="PF13432">
    <property type="entry name" value="TPR_16"/>
    <property type="match status" value="3"/>
</dbReference>
<evidence type="ECO:0000259" key="2">
    <source>
        <dbReference type="Pfam" id="PF13529"/>
    </source>
</evidence>
<dbReference type="Pfam" id="PF13529">
    <property type="entry name" value="Peptidase_C39_2"/>
    <property type="match status" value="1"/>
</dbReference>
<dbReference type="SUPFAM" id="SSF48452">
    <property type="entry name" value="TPR-like"/>
    <property type="match status" value="5"/>
</dbReference>
<dbReference type="InterPro" id="IPR011990">
    <property type="entry name" value="TPR-like_helical_dom_sf"/>
</dbReference>